<protein>
    <submittedName>
        <fullName evidence="1">Uncharacterized protein</fullName>
    </submittedName>
</protein>
<keyword evidence="2" id="KW-1185">Reference proteome</keyword>
<accession>A0ABT9ZW89</accession>
<evidence type="ECO:0000313" key="2">
    <source>
        <dbReference type="Proteomes" id="UP001230005"/>
    </source>
</evidence>
<evidence type="ECO:0000313" key="1">
    <source>
        <dbReference type="EMBL" id="MDQ0255494.1"/>
    </source>
</evidence>
<dbReference type="Proteomes" id="UP001230005">
    <property type="component" value="Unassembled WGS sequence"/>
</dbReference>
<dbReference type="RefSeq" id="WP_307326424.1">
    <property type="nucleotide sequence ID" value="NZ_JAUSUG010000011.1"/>
</dbReference>
<gene>
    <name evidence="1" type="ORF">J2S74_002876</name>
</gene>
<reference evidence="1 2" key="1">
    <citation type="submission" date="2023-07" db="EMBL/GenBank/DDBJ databases">
        <title>Genomic Encyclopedia of Type Strains, Phase IV (KMG-IV): sequencing the most valuable type-strain genomes for metagenomic binning, comparative biology and taxonomic classification.</title>
        <authorList>
            <person name="Goeker M."/>
        </authorList>
    </citation>
    <scope>NUCLEOTIDE SEQUENCE [LARGE SCALE GENOMIC DNA]</scope>
    <source>
        <strain evidence="1 2">DSM 9768</strain>
    </source>
</reference>
<organism evidence="1 2">
    <name type="scientific">Evansella vedderi</name>
    <dbReference type="NCBI Taxonomy" id="38282"/>
    <lineage>
        <taxon>Bacteria</taxon>
        <taxon>Bacillati</taxon>
        <taxon>Bacillota</taxon>
        <taxon>Bacilli</taxon>
        <taxon>Bacillales</taxon>
        <taxon>Bacillaceae</taxon>
        <taxon>Evansella</taxon>
    </lineage>
</organism>
<proteinExistence type="predicted"/>
<dbReference type="EMBL" id="JAUSUG010000011">
    <property type="protein sequence ID" value="MDQ0255494.1"/>
    <property type="molecule type" value="Genomic_DNA"/>
</dbReference>
<name>A0ABT9ZW89_9BACI</name>
<sequence>MDEYQETIKAGRKQIYIKPEHLELFNLGISLSGDKEKTIVCYPKCFKTFY</sequence>
<comment type="caution">
    <text evidence="1">The sequence shown here is derived from an EMBL/GenBank/DDBJ whole genome shotgun (WGS) entry which is preliminary data.</text>
</comment>